<gene>
    <name evidence="1" type="ORF">SERLADRAFT_463362</name>
</gene>
<evidence type="ECO:0000313" key="1">
    <source>
        <dbReference type="EMBL" id="EGO26367.1"/>
    </source>
</evidence>
<dbReference type="EMBL" id="GL945432">
    <property type="protein sequence ID" value="EGO26367.1"/>
    <property type="molecule type" value="Genomic_DNA"/>
</dbReference>
<dbReference type="GeneID" id="18818543"/>
<sequence>MVTVIPTFSLAVLLSAGILWEYSMYGSIETLEVFIPDLRSPGYIYCQRCIFLVLYKFSHPLI</sequence>
<protein>
    <submittedName>
        <fullName evidence="1">Uncharacterized protein</fullName>
    </submittedName>
</protein>
<dbReference type="AlphaFoldDB" id="F8NS05"/>
<dbReference type="KEGG" id="sla:SERLADRAFT_463362"/>
<dbReference type="RefSeq" id="XP_007316540.1">
    <property type="nucleotide sequence ID" value="XM_007316478.1"/>
</dbReference>
<organism>
    <name type="scientific">Serpula lacrymans var. lacrymans (strain S7.9)</name>
    <name type="common">Dry rot fungus</name>
    <dbReference type="NCBI Taxonomy" id="578457"/>
    <lineage>
        <taxon>Eukaryota</taxon>
        <taxon>Fungi</taxon>
        <taxon>Dikarya</taxon>
        <taxon>Basidiomycota</taxon>
        <taxon>Agaricomycotina</taxon>
        <taxon>Agaricomycetes</taxon>
        <taxon>Agaricomycetidae</taxon>
        <taxon>Boletales</taxon>
        <taxon>Coniophorineae</taxon>
        <taxon>Serpulaceae</taxon>
        <taxon>Serpula</taxon>
    </lineage>
</organism>
<proteinExistence type="predicted"/>
<dbReference type="HOGENOM" id="CLU_2910550_0_0_1"/>
<dbReference type="Proteomes" id="UP000008064">
    <property type="component" value="Unassembled WGS sequence"/>
</dbReference>
<accession>F8NS05</accession>
<feature type="non-terminal residue" evidence="1">
    <location>
        <position position="62"/>
    </location>
</feature>
<name>F8NS05_SERL9</name>
<reference evidence="1" key="1">
    <citation type="submission" date="2011-04" db="EMBL/GenBank/DDBJ databases">
        <title>Evolution of plant cell wall degrading machinery underlies the functional diversity of forest fungi.</title>
        <authorList>
            <consortium name="US DOE Joint Genome Institute (JGI-PGF)"/>
            <person name="Eastwood D.C."/>
            <person name="Floudas D."/>
            <person name="Binder M."/>
            <person name="Majcherczyk A."/>
            <person name="Schneider P."/>
            <person name="Aerts A."/>
            <person name="Asiegbu F.O."/>
            <person name="Baker S.E."/>
            <person name="Barry K."/>
            <person name="Bendiksby M."/>
            <person name="Blumentritt M."/>
            <person name="Coutinho P.M."/>
            <person name="Cullen D."/>
            <person name="Cullen D."/>
            <person name="Gathman A."/>
            <person name="Goodell B."/>
            <person name="Henrissat B."/>
            <person name="Ihrmark K."/>
            <person name="Kauserud H."/>
            <person name="Kohler A."/>
            <person name="LaButti K."/>
            <person name="Lapidus A."/>
            <person name="Lavin J.L."/>
            <person name="Lee Y.-H."/>
            <person name="Lindquist E."/>
            <person name="Lilly W."/>
            <person name="Lucas S."/>
            <person name="Morin E."/>
            <person name="Murat C."/>
            <person name="Oguiza J.A."/>
            <person name="Park J."/>
            <person name="Pisabarro A.G."/>
            <person name="Riley R."/>
            <person name="Rosling A."/>
            <person name="Salamov A."/>
            <person name="Schmidt O."/>
            <person name="Schmutz J."/>
            <person name="Skrede I."/>
            <person name="Stenlid J."/>
            <person name="Wiebenga A."/>
            <person name="Xie X."/>
            <person name="Kues U."/>
            <person name="Hibbett D.S."/>
            <person name="Hoffmeister D."/>
            <person name="Hogberg N."/>
            <person name="Martin F."/>
            <person name="Grigoriev I.V."/>
            <person name="Watkinson S.C."/>
        </authorList>
    </citation>
    <scope>NUCLEOTIDE SEQUENCE</scope>
    <source>
        <strain evidence="1">S7.9</strain>
    </source>
</reference>